<dbReference type="SMART" id="SM00950">
    <property type="entry name" value="Piwi"/>
    <property type="match status" value="1"/>
</dbReference>
<dbReference type="SMART" id="SM01163">
    <property type="entry name" value="DUF1785"/>
    <property type="match status" value="1"/>
</dbReference>
<dbReference type="Gene3D" id="3.30.420.10">
    <property type="entry name" value="Ribonuclease H-like superfamily/Ribonuclease H"/>
    <property type="match status" value="1"/>
</dbReference>
<feature type="compositionally biased region" description="Gly residues" evidence="1">
    <location>
        <begin position="8"/>
        <end position="37"/>
    </location>
</feature>
<dbReference type="Pfam" id="PF16486">
    <property type="entry name" value="ArgoN"/>
    <property type="match status" value="1"/>
</dbReference>
<dbReference type="Gene3D" id="3.40.50.2300">
    <property type="match status" value="1"/>
</dbReference>
<dbReference type="InterPro" id="IPR036085">
    <property type="entry name" value="PAZ_dom_sf"/>
</dbReference>
<evidence type="ECO:0000256" key="1">
    <source>
        <dbReference type="SAM" id="MobiDB-lite"/>
    </source>
</evidence>
<dbReference type="InterPro" id="IPR045246">
    <property type="entry name" value="Piwi_ago-like"/>
</dbReference>
<dbReference type="PROSITE" id="PS50822">
    <property type="entry name" value="PIWI"/>
    <property type="match status" value="1"/>
</dbReference>
<evidence type="ECO:0000313" key="5">
    <source>
        <dbReference type="Proteomes" id="UP001367676"/>
    </source>
</evidence>
<accession>A0AAN9Y6I6</accession>
<name>A0AAN9Y6I6_9HEMI</name>
<dbReference type="SUPFAM" id="SSF101690">
    <property type="entry name" value="PAZ domain"/>
    <property type="match status" value="1"/>
</dbReference>
<evidence type="ECO:0000259" key="3">
    <source>
        <dbReference type="PROSITE" id="PS50822"/>
    </source>
</evidence>
<dbReference type="Pfam" id="PF08699">
    <property type="entry name" value="ArgoL1"/>
    <property type="match status" value="1"/>
</dbReference>
<dbReference type="Pfam" id="PF02170">
    <property type="entry name" value="PAZ"/>
    <property type="match status" value="1"/>
</dbReference>
<keyword evidence="5" id="KW-1185">Reference proteome</keyword>
<dbReference type="GO" id="GO:0003723">
    <property type="term" value="F:RNA binding"/>
    <property type="evidence" value="ECO:0007669"/>
    <property type="project" value="InterPro"/>
</dbReference>
<dbReference type="Pfam" id="PF02171">
    <property type="entry name" value="Piwi"/>
    <property type="match status" value="1"/>
</dbReference>
<organism evidence="4 5">
    <name type="scientific">Parthenolecanium corni</name>
    <dbReference type="NCBI Taxonomy" id="536013"/>
    <lineage>
        <taxon>Eukaryota</taxon>
        <taxon>Metazoa</taxon>
        <taxon>Ecdysozoa</taxon>
        <taxon>Arthropoda</taxon>
        <taxon>Hexapoda</taxon>
        <taxon>Insecta</taxon>
        <taxon>Pterygota</taxon>
        <taxon>Neoptera</taxon>
        <taxon>Paraneoptera</taxon>
        <taxon>Hemiptera</taxon>
        <taxon>Sternorrhyncha</taxon>
        <taxon>Coccoidea</taxon>
        <taxon>Coccidae</taxon>
        <taxon>Parthenolecanium</taxon>
    </lineage>
</organism>
<sequence>MGKKKGGQGKQQGDPGGPGAPQGQQQGGAGAAPGGSGPQDVQGPSRGPRGPQQPGGPDQPSIQQSQKPQGSVGHPPAAQQSAPAWGKKPEPPPQQPPAQQSAPAWGKNPEPPQQPPAQQSKPSTSVPGEALQKGKGKGKGKGQPLQQSAPTAMPAVSSTAPPVEEKKQPTPAEAKPGGKKQKGKSQESQKPAPPTTPSSSEVGDMVKKTENLTLFNLPQRKEKEVTHVQSRDSHVMKKFEIQVNYLPLKIKNPKLKIFHYDVNFNPDKPKYLLRKALEQIRLKHFSNRHPAFDGMKNMYLAGKPLNDKNVTIRDSVSVINPESGRDKEFDVTIKLVNSNLDIGQIFEYCKKGITSNIPQTEIQAMDIALRSGLTNHFTPAGRSFFARPPSQVILGGGMELWHGFYQSAVAAWEPYLNIDVANKAFPIQQPVLTFMCDELRCRNEDLQKGGLDQYQKMKLEKFIKGLKISYAMPNPGGQVQKRIYKVTGLGDTPIREKFKLKDDGKETTVGGYYQSEKKYTIKYPHLPLLKIGTKGSMVPIELCDIIGDQAVMRKLDENQTANMVRAAAQPTYVRKQRIDANILKANFANNPTLQEFGIEVKTSFEKVEAVVIKPPRIAYNSSEEEVRDGVWRLEPRDKFLTASVIPQWAVLNLNPRTPSNKVSELERLIFSVGKNLGMTVPPPDKSYNETRQRLLERDIDEHLIAFGKTGVKLVIVVLSNSNEIYGQVKRASELRTGVLTQCLKSRTLERINAMTVTNILLKVNAKLKGVNHSIAPAFKPNVLKVPCMLVGADVTHPAPGAESTPSIAAVAASHDINGFQYKMLYRLQPSREEMIIELTDIMKEQIECFIKRHNRAPMKIIYFRDGVSEGQFQQVLNIELNAIKRACLKINPDYKPAITFLVVQKRHHTRFFPEPKDGDRKNQNVPAGTLVDRKITHPTEVDFYLVSHQSIQGTARPTKYHLLYDDSNIAQVELEILTYYLCHMFSRCTRAVSYPAPTYYAHLAAFRARAWWDSLSPNMSQLRQEQESRGQISNNILDNYPMFFT</sequence>
<evidence type="ECO:0008006" key="6">
    <source>
        <dbReference type="Google" id="ProtNLM"/>
    </source>
</evidence>
<dbReference type="InterPro" id="IPR014811">
    <property type="entry name" value="ArgoL1"/>
</dbReference>
<feature type="domain" description="PAZ" evidence="2">
    <location>
        <begin position="430"/>
        <end position="547"/>
    </location>
</feature>
<dbReference type="InterPro" id="IPR036397">
    <property type="entry name" value="RNaseH_sf"/>
</dbReference>
<dbReference type="InterPro" id="IPR003100">
    <property type="entry name" value="PAZ_dom"/>
</dbReference>
<feature type="compositionally biased region" description="Polar residues" evidence="1">
    <location>
        <begin position="144"/>
        <end position="160"/>
    </location>
</feature>
<feature type="region of interest" description="Disordered" evidence="1">
    <location>
        <begin position="1"/>
        <end position="205"/>
    </location>
</feature>
<dbReference type="Proteomes" id="UP001367676">
    <property type="component" value="Unassembled WGS sequence"/>
</dbReference>
<dbReference type="InterPro" id="IPR012337">
    <property type="entry name" value="RNaseH-like_sf"/>
</dbReference>
<dbReference type="CDD" id="cd04657">
    <property type="entry name" value="Piwi_ago-like"/>
    <property type="match status" value="1"/>
</dbReference>
<dbReference type="GO" id="GO:0034587">
    <property type="term" value="P:piRNA processing"/>
    <property type="evidence" value="ECO:0007669"/>
    <property type="project" value="UniProtKB-ARBA"/>
</dbReference>
<evidence type="ECO:0000313" key="4">
    <source>
        <dbReference type="EMBL" id="KAK7600936.1"/>
    </source>
</evidence>
<feature type="domain" description="Piwi" evidence="3">
    <location>
        <begin position="713"/>
        <end position="1013"/>
    </location>
</feature>
<proteinExistence type="predicted"/>
<dbReference type="EMBL" id="JBBCAQ010000010">
    <property type="protein sequence ID" value="KAK7600936.1"/>
    <property type="molecule type" value="Genomic_DNA"/>
</dbReference>
<dbReference type="InterPro" id="IPR032474">
    <property type="entry name" value="Argonaute_N"/>
</dbReference>
<feature type="compositionally biased region" description="Low complexity" evidence="1">
    <location>
        <begin position="38"/>
        <end position="66"/>
    </location>
</feature>
<protein>
    <recommendedName>
        <fullName evidence="6">Argonaute 2</fullName>
    </recommendedName>
</protein>
<dbReference type="AlphaFoldDB" id="A0AAN9Y6I6"/>
<evidence type="ECO:0000259" key="2">
    <source>
        <dbReference type="PROSITE" id="PS50821"/>
    </source>
</evidence>
<dbReference type="CDD" id="cd02846">
    <property type="entry name" value="PAZ_argonaute_like"/>
    <property type="match status" value="1"/>
</dbReference>
<dbReference type="PROSITE" id="PS50821">
    <property type="entry name" value="PAZ"/>
    <property type="match status" value="1"/>
</dbReference>
<dbReference type="PANTHER" id="PTHR22891">
    <property type="entry name" value="EUKARYOTIC TRANSLATION INITIATION FACTOR 2C"/>
    <property type="match status" value="1"/>
</dbReference>
<dbReference type="SUPFAM" id="SSF53098">
    <property type="entry name" value="Ribonuclease H-like"/>
    <property type="match status" value="1"/>
</dbReference>
<dbReference type="InterPro" id="IPR003165">
    <property type="entry name" value="Piwi"/>
</dbReference>
<gene>
    <name evidence="4" type="ORF">V9T40_008377</name>
</gene>
<comment type="caution">
    <text evidence="4">The sequence shown here is derived from an EMBL/GenBank/DDBJ whole genome shotgun (WGS) entry which is preliminary data.</text>
</comment>
<reference evidence="4 5" key="1">
    <citation type="submission" date="2024-03" db="EMBL/GenBank/DDBJ databases">
        <title>Adaptation during the transition from Ophiocordyceps entomopathogen to insect associate is accompanied by gene loss and intensified selection.</title>
        <authorList>
            <person name="Ward C.M."/>
            <person name="Onetto C.A."/>
            <person name="Borneman A.R."/>
        </authorList>
    </citation>
    <scope>NUCLEOTIDE SEQUENCE [LARGE SCALE GENOMIC DNA]</scope>
    <source>
        <strain evidence="4">AWRI1</strain>
        <tissue evidence="4">Single Adult Female</tissue>
    </source>
</reference>
<dbReference type="Gene3D" id="2.170.260.10">
    <property type="entry name" value="paz domain"/>
    <property type="match status" value="1"/>
</dbReference>